<feature type="binding site" evidence="10">
    <location>
        <position position="128"/>
    </location>
    <ligand>
        <name>Fe cation</name>
        <dbReference type="ChEBI" id="CHEBI:24875"/>
        <label>2</label>
    </ligand>
</feature>
<evidence type="ECO:0000256" key="2">
    <source>
        <dbReference type="ARBA" id="ARBA00022434"/>
    </source>
</evidence>
<comment type="caution">
    <text evidence="12">The sequence shown here is derived from an EMBL/GenBank/DDBJ whole genome shotgun (WGS) entry which is preliminary data.</text>
</comment>
<dbReference type="InterPro" id="IPR012347">
    <property type="entry name" value="Ferritin-like"/>
</dbReference>
<dbReference type="GO" id="GO:0008199">
    <property type="term" value="F:ferric iron binding"/>
    <property type="evidence" value="ECO:0007669"/>
    <property type="project" value="InterPro"/>
</dbReference>
<accession>A0A432VR29</accession>
<evidence type="ECO:0000256" key="10">
    <source>
        <dbReference type="PIRSR" id="PIRSR002560-1"/>
    </source>
</evidence>
<dbReference type="OrthoDB" id="9800505at2"/>
<comment type="catalytic activity">
    <reaction evidence="9">
        <text>4 Fe(2+) + O2 + 4 H(+) = 4 Fe(3+) + 2 H2O</text>
        <dbReference type="Rhea" id="RHEA:11148"/>
        <dbReference type="ChEBI" id="CHEBI:15377"/>
        <dbReference type="ChEBI" id="CHEBI:15378"/>
        <dbReference type="ChEBI" id="CHEBI:15379"/>
        <dbReference type="ChEBI" id="CHEBI:29033"/>
        <dbReference type="ChEBI" id="CHEBI:29034"/>
        <dbReference type="EC" id="1.16.3.1"/>
    </reaction>
</comment>
<keyword evidence="13" id="KW-1185">Reference proteome</keyword>
<comment type="catalytic activity">
    <reaction evidence="8">
        <text>Fe(2+)(in) = Fe(2+)(out)</text>
        <dbReference type="Rhea" id="RHEA:28486"/>
        <dbReference type="ChEBI" id="CHEBI:29033"/>
    </reaction>
</comment>
<comment type="similarity">
    <text evidence="1 9">Belongs to the bacterioferritin family.</text>
</comment>
<keyword evidence="5" id="KW-0560">Oxidoreductase</keyword>
<keyword evidence="6 9" id="KW-0408">Iron</keyword>
<keyword evidence="7" id="KW-0406">Ion transport</keyword>
<dbReference type="EMBL" id="PIPI01000008">
    <property type="protein sequence ID" value="RUO18707.1"/>
    <property type="molecule type" value="Genomic_DNA"/>
</dbReference>
<evidence type="ECO:0000256" key="5">
    <source>
        <dbReference type="ARBA" id="ARBA00023002"/>
    </source>
</evidence>
<dbReference type="Gene3D" id="1.20.1260.10">
    <property type="match status" value="1"/>
</dbReference>
<feature type="binding site" evidence="10">
    <location>
        <position position="48"/>
    </location>
    <ligand>
        <name>Fe cation</name>
        <dbReference type="ChEBI" id="CHEBI:24875"/>
        <label>2</label>
    </ligand>
</feature>
<feature type="binding site" evidence="10">
    <location>
        <position position="15"/>
    </location>
    <ligand>
        <name>Fe cation</name>
        <dbReference type="ChEBI" id="CHEBI:24875"/>
        <label>1</label>
    </ligand>
</feature>
<keyword evidence="9 10" id="KW-0479">Metal-binding</keyword>
<dbReference type="Pfam" id="PF00210">
    <property type="entry name" value="Ferritin"/>
    <property type="match status" value="1"/>
</dbReference>
<evidence type="ECO:0000256" key="4">
    <source>
        <dbReference type="ARBA" id="ARBA00022496"/>
    </source>
</evidence>
<evidence type="ECO:0000313" key="12">
    <source>
        <dbReference type="EMBL" id="RUO18707.1"/>
    </source>
</evidence>
<dbReference type="GO" id="GO:0006879">
    <property type="term" value="P:intracellular iron ion homeostasis"/>
    <property type="evidence" value="ECO:0007669"/>
    <property type="project" value="UniProtKB-KW"/>
</dbReference>
<dbReference type="InterPro" id="IPR008331">
    <property type="entry name" value="Ferritin_DPS_dom"/>
</dbReference>
<dbReference type="InterPro" id="IPR002024">
    <property type="entry name" value="Bacterioferritin"/>
</dbReference>
<keyword evidence="3" id="KW-0813">Transport</keyword>
<feature type="binding site" evidence="10">
    <location>
        <position position="51"/>
    </location>
    <ligand>
        <name>Fe cation</name>
        <dbReference type="ChEBI" id="CHEBI:24875"/>
        <label>1</label>
    </ligand>
</feature>
<proteinExistence type="inferred from homology"/>
<dbReference type="InterPro" id="IPR009078">
    <property type="entry name" value="Ferritin-like_SF"/>
</dbReference>
<evidence type="ECO:0000259" key="11">
    <source>
        <dbReference type="PROSITE" id="PS50905"/>
    </source>
</evidence>
<dbReference type="GO" id="GO:0006826">
    <property type="term" value="P:iron ion transport"/>
    <property type="evidence" value="ECO:0007669"/>
    <property type="project" value="UniProtKB-KW"/>
</dbReference>
<evidence type="ECO:0000256" key="8">
    <source>
        <dbReference type="ARBA" id="ARBA00036243"/>
    </source>
</evidence>
<name>A0A432VR29_9GAMM</name>
<evidence type="ECO:0000256" key="1">
    <source>
        <dbReference type="ARBA" id="ARBA00008093"/>
    </source>
</evidence>
<dbReference type="GO" id="GO:0020037">
    <property type="term" value="F:heme binding"/>
    <property type="evidence" value="ECO:0007669"/>
    <property type="project" value="TreeGrafter"/>
</dbReference>
<sequence length="152" mass="17691">MSSIIKALNGLLAWELTSIDQYTQHSEYYEDWGFSKLHARIAHEAEDERGHAKMLIERILLLGGKPDMETRHPLPDADTVPEMIAADLELERKNASELKEAIELCEKNHDFVSRDMLVSILRDTEEDHAYWLRQQLQLISRLGLERYLQAMM</sequence>
<dbReference type="NCBIfam" id="TIGR00754">
    <property type="entry name" value="bfr"/>
    <property type="match status" value="1"/>
</dbReference>
<feature type="binding site" evidence="10">
    <location>
        <position position="47"/>
    </location>
    <ligand>
        <name>Fe cation</name>
        <dbReference type="ChEBI" id="CHEBI:24875"/>
        <label>3</label>
    </ligand>
</feature>
<dbReference type="GO" id="GO:0005829">
    <property type="term" value="C:cytosol"/>
    <property type="evidence" value="ECO:0007669"/>
    <property type="project" value="TreeGrafter"/>
</dbReference>
<evidence type="ECO:0000313" key="13">
    <source>
        <dbReference type="Proteomes" id="UP000288212"/>
    </source>
</evidence>
<reference evidence="12 13" key="1">
    <citation type="journal article" date="2011" name="Front. Microbiol.">
        <title>Genomic signatures of strain selection and enhancement in Bacillus atrophaeus var. globigii, a historical biowarfare simulant.</title>
        <authorList>
            <person name="Gibbons H.S."/>
            <person name="Broomall S.M."/>
            <person name="McNew L.A."/>
            <person name="Daligault H."/>
            <person name="Chapman C."/>
            <person name="Bruce D."/>
            <person name="Karavis M."/>
            <person name="Krepps M."/>
            <person name="McGregor P.A."/>
            <person name="Hong C."/>
            <person name="Park K.H."/>
            <person name="Akmal A."/>
            <person name="Feldman A."/>
            <person name="Lin J.S."/>
            <person name="Chang W.E."/>
            <person name="Higgs B.W."/>
            <person name="Demirev P."/>
            <person name="Lindquist J."/>
            <person name="Liem A."/>
            <person name="Fochler E."/>
            <person name="Read T.D."/>
            <person name="Tapia R."/>
            <person name="Johnson S."/>
            <person name="Bishop-Lilly K.A."/>
            <person name="Detter C."/>
            <person name="Han C."/>
            <person name="Sozhamannan S."/>
            <person name="Rosenzweig C.N."/>
            <person name="Skowronski E.W."/>
        </authorList>
    </citation>
    <scope>NUCLEOTIDE SEQUENCE [LARGE SCALE GENOMIC DNA]</scope>
    <source>
        <strain evidence="12 13">AK5</strain>
    </source>
</reference>
<feature type="binding site" evidence="10">
    <location>
        <position position="125"/>
    </location>
    <ligand>
        <name>Fe cation</name>
        <dbReference type="ChEBI" id="CHEBI:24875"/>
        <label>2</label>
    </ligand>
</feature>
<evidence type="ECO:0000256" key="9">
    <source>
        <dbReference type="PIRNR" id="PIRNR002560"/>
    </source>
</evidence>
<feature type="binding site" evidence="10">
    <location>
        <position position="48"/>
    </location>
    <ligand>
        <name>Fe cation</name>
        <dbReference type="ChEBI" id="CHEBI:24875"/>
        <label>1</label>
    </ligand>
</feature>
<dbReference type="SUPFAM" id="SSF47240">
    <property type="entry name" value="Ferritin-like"/>
    <property type="match status" value="1"/>
</dbReference>
<dbReference type="PIRSF" id="PIRSF002560">
    <property type="entry name" value="Bacterioferritin"/>
    <property type="match status" value="1"/>
</dbReference>
<feature type="binding site" evidence="10">
    <location>
        <position position="125"/>
    </location>
    <ligand>
        <name>Fe cation</name>
        <dbReference type="ChEBI" id="CHEBI:24875"/>
        <label>1</label>
    </ligand>
</feature>
<dbReference type="PROSITE" id="PS50905">
    <property type="entry name" value="FERRITIN_LIKE"/>
    <property type="match status" value="1"/>
</dbReference>
<dbReference type="AlphaFoldDB" id="A0A432VR29"/>
<feature type="binding site" evidence="10">
    <location>
        <position position="91"/>
    </location>
    <ligand>
        <name>Fe cation</name>
        <dbReference type="ChEBI" id="CHEBI:24875"/>
        <label>2</label>
    </ligand>
</feature>
<evidence type="ECO:0000256" key="3">
    <source>
        <dbReference type="ARBA" id="ARBA00022448"/>
    </source>
</evidence>
<dbReference type="InterPro" id="IPR009040">
    <property type="entry name" value="Ferritin-like_diiron"/>
</dbReference>
<keyword evidence="2 9" id="KW-0409">Iron storage</keyword>
<comment type="function">
    <text evidence="9">Iron-storage protein, whose ferroxidase center binds Fe(2+), oxidizes it using dioxygen to Fe(3+), and participates in the subsequent Fe(3+) oxide mineral core formation within the central cavity of the BFR protein shell.</text>
</comment>
<dbReference type="PRINTS" id="PR00601">
    <property type="entry name" value="BACFERRITIN"/>
</dbReference>
<organism evidence="12 13">
    <name type="scientific">Aliidiomarina haloalkalitolerans</name>
    <dbReference type="NCBI Taxonomy" id="859059"/>
    <lineage>
        <taxon>Bacteria</taxon>
        <taxon>Pseudomonadati</taxon>
        <taxon>Pseudomonadota</taxon>
        <taxon>Gammaproteobacteria</taxon>
        <taxon>Alteromonadales</taxon>
        <taxon>Idiomarinaceae</taxon>
        <taxon>Aliidiomarina</taxon>
    </lineage>
</organism>
<protein>
    <recommendedName>
        <fullName evidence="9">Bacterioferritin</fullName>
        <ecNumber evidence="9">1.16.3.1</ecNumber>
    </recommendedName>
</protein>
<evidence type="ECO:0000256" key="6">
    <source>
        <dbReference type="ARBA" id="ARBA00023004"/>
    </source>
</evidence>
<dbReference type="CDD" id="cd00907">
    <property type="entry name" value="Bacterioferritin"/>
    <property type="match status" value="1"/>
</dbReference>
<dbReference type="Proteomes" id="UP000288212">
    <property type="component" value="Unassembled WGS sequence"/>
</dbReference>
<dbReference type="GO" id="GO:0004322">
    <property type="term" value="F:ferroxidase activity"/>
    <property type="evidence" value="ECO:0007669"/>
    <property type="project" value="UniProtKB-EC"/>
</dbReference>
<dbReference type="EC" id="1.16.3.1" evidence="9"/>
<dbReference type="RefSeq" id="WP_126793967.1">
    <property type="nucleotide sequence ID" value="NZ_PIPI01000008.1"/>
</dbReference>
<dbReference type="PANTHER" id="PTHR30295:SF9">
    <property type="entry name" value="BACTERIOFERRITIN"/>
    <property type="match status" value="1"/>
</dbReference>
<feature type="domain" description="Ferritin-like diiron" evidence="11">
    <location>
        <begin position="1"/>
        <end position="143"/>
    </location>
</feature>
<dbReference type="PANTHER" id="PTHR30295">
    <property type="entry name" value="BACTERIOFERRITIN"/>
    <property type="match status" value="1"/>
</dbReference>
<evidence type="ECO:0000256" key="7">
    <source>
        <dbReference type="ARBA" id="ARBA00023065"/>
    </source>
</evidence>
<feature type="binding site" evidence="10">
    <location>
        <position position="43"/>
    </location>
    <ligand>
        <name>Fe cation</name>
        <dbReference type="ChEBI" id="CHEBI:24875"/>
        <label>3</label>
    </ligand>
</feature>
<keyword evidence="4" id="KW-0410">Iron transport</keyword>
<gene>
    <name evidence="12" type="primary">bfr</name>
    <name evidence="12" type="ORF">CWE06_10720</name>
</gene>